<organism evidence="9 10">
    <name type="scientific">Dictyobacter kobayashii</name>
    <dbReference type="NCBI Taxonomy" id="2014872"/>
    <lineage>
        <taxon>Bacteria</taxon>
        <taxon>Bacillati</taxon>
        <taxon>Chloroflexota</taxon>
        <taxon>Ktedonobacteria</taxon>
        <taxon>Ktedonobacterales</taxon>
        <taxon>Dictyobacteraceae</taxon>
        <taxon>Dictyobacter</taxon>
    </lineage>
</organism>
<dbReference type="Pfam" id="PF16952">
    <property type="entry name" value="Gln-synt_N_2"/>
    <property type="match status" value="1"/>
</dbReference>
<evidence type="ECO:0000313" key="9">
    <source>
        <dbReference type="EMBL" id="GCE16668.1"/>
    </source>
</evidence>
<dbReference type="GO" id="GO:0004356">
    <property type="term" value="F:glutamine synthetase activity"/>
    <property type="evidence" value="ECO:0007669"/>
    <property type="project" value="InterPro"/>
</dbReference>
<name>A0A402AC57_9CHLR</name>
<dbReference type="SMART" id="SM01230">
    <property type="entry name" value="Gln-synt_C"/>
    <property type="match status" value="1"/>
</dbReference>
<evidence type="ECO:0000256" key="2">
    <source>
        <dbReference type="ARBA" id="ARBA00022598"/>
    </source>
</evidence>
<dbReference type="AlphaFoldDB" id="A0A402AC57"/>
<keyword evidence="3" id="KW-0547">Nucleotide-binding</keyword>
<accession>A0A402AC57</accession>
<gene>
    <name evidence="9" type="ORF">KDK_04680</name>
</gene>
<evidence type="ECO:0000256" key="6">
    <source>
        <dbReference type="RuleBase" id="RU000384"/>
    </source>
</evidence>
<keyword evidence="10" id="KW-1185">Reference proteome</keyword>
<evidence type="ECO:0000259" key="7">
    <source>
        <dbReference type="PROSITE" id="PS51986"/>
    </source>
</evidence>
<evidence type="ECO:0000313" key="10">
    <source>
        <dbReference type="Proteomes" id="UP000287188"/>
    </source>
</evidence>
<dbReference type="EMBL" id="BIFS01000001">
    <property type="protein sequence ID" value="GCE16668.1"/>
    <property type="molecule type" value="Genomic_DNA"/>
</dbReference>
<evidence type="ECO:0000259" key="8">
    <source>
        <dbReference type="PROSITE" id="PS51987"/>
    </source>
</evidence>
<proteinExistence type="inferred from homology"/>
<feature type="domain" description="GS beta-grasp" evidence="7">
    <location>
        <begin position="15"/>
        <end position="106"/>
    </location>
</feature>
<dbReference type="Gene3D" id="3.30.590.10">
    <property type="entry name" value="Glutamine synthetase/guanido kinase, catalytic domain"/>
    <property type="match status" value="1"/>
</dbReference>
<evidence type="ECO:0000256" key="1">
    <source>
        <dbReference type="ARBA" id="ARBA00009897"/>
    </source>
</evidence>
<dbReference type="GO" id="GO:0006542">
    <property type="term" value="P:glutamine biosynthetic process"/>
    <property type="evidence" value="ECO:0007669"/>
    <property type="project" value="InterPro"/>
</dbReference>
<evidence type="ECO:0000256" key="4">
    <source>
        <dbReference type="ARBA" id="ARBA00022840"/>
    </source>
</evidence>
<dbReference type="InterPro" id="IPR036651">
    <property type="entry name" value="Gln_synt_N_sf"/>
</dbReference>
<dbReference type="Proteomes" id="UP000287188">
    <property type="component" value="Unassembled WGS sequence"/>
</dbReference>
<feature type="domain" description="GS catalytic" evidence="8">
    <location>
        <begin position="113"/>
        <end position="455"/>
    </location>
</feature>
<keyword evidence="2" id="KW-0436">Ligase</keyword>
<protein>
    <submittedName>
        <fullName evidence="9">Glutamine synthetase</fullName>
    </submittedName>
</protein>
<dbReference type="PANTHER" id="PTHR43785:SF2">
    <property type="entry name" value="TYPE-1 GLUTAMINE SYNTHETASE 1"/>
    <property type="match status" value="1"/>
</dbReference>
<reference evidence="10" key="1">
    <citation type="submission" date="2018-12" db="EMBL/GenBank/DDBJ databases">
        <title>Tengunoibacter tsumagoiensis gen. nov., sp. nov., Dictyobacter kobayashii sp. nov., D. alpinus sp. nov., and D. joshuensis sp. nov. and description of Dictyobacteraceae fam. nov. within the order Ktedonobacterales isolated from Tengu-no-mugimeshi.</title>
        <authorList>
            <person name="Wang C.M."/>
            <person name="Zheng Y."/>
            <person name="Sakai Y."/>
            <person name="Toyoda A."/>
            <person name="Minakuchi Y."/>
            <person name="Abe K."/>
            <person name="Yokota A."/>
            <person name="Yabe S."/>
        </authorList>
    </citation>
    <scope>NUCLEOTIDE SEQUENCE [LARGE SCALE GENOMIC DNA]</scope>
    <source>
        <strain evidence="10">Uno11</strain>
    </source>
</reference>
<comment type="similarity">
    <text evidence="1 5 6">Belongs to the glutamine synthetase family.</text>
</comment>
<dbReference type="GO" id="GO:0005524">
    <property type="term" value="F:ATP binding"/>
    <property type="evidence" value="ECO:0007669"/>
    <property type="project" value="UniProtKB-KW"/>
</dbReference>
<dbReference type="PROSITE" id="PS51987">
    <property type="entry name" value="GS_CATALYTIC"/>
    <property type="match status" value="1"/>
</dbReference>
<dbReference type="SUPFAM" id="SSF54368">
    <property type="entry name" value="Glutamine synthetase, N-terminal domain"/>
    <property type="match status" value="1"/>
</dbReference>
<evidence type="ECO:0000256" key="3">
    <source>
        <dbReference type="ARBA" id="ARBA00022741"/>
    </source>
</evidence>
<dbReference type="SUPFAM" id="SSF55931">
    <property type="entry name" value="Glutamine synthetase/guanido kinase"/>
    <property type="match status" value="1"/>
</dbReference>
<keyword evidence="4" id="KW-0067">ATP-binding</keyword>
<comment type="caution">
    <text evidence="9">The sequence shown here is derived from an EMBL/GenBank/DDBJ whole genome shotgun (WGS) entry which is preliminary data.</text>
</comment>
<dbReference type="Pfam" id="PF00120">
    <property type="entry name" value="Gln-synt_C"/>
    <property type="match status" value="1"/>
</dbReference>
<dbReference type="InterPro" id="IPR008147">
    <property type="entry name" value="Gln_synt_N"/>
</dbReference>
<dbReference type="Gene3D" id="3.10.20.70">
    <property type="entry name" value="Glutamine synthetase, N-terminal domain"/>
    <property type="match status" value="1"/>
</dbReference>
<evidence type="ECO:0000256" key="5">
    <source>
        <dbReference type="PROSITE-ProRule" id="PRU01330"/>
    </source>
</evidence>
<dbReference type="PROSITE" id="PS51986">
    <property type="entry name" value="GS_BETA_GRASP"/>
    <property type="match status" value="1"/>
</dbReference>
<dbReference type="InterPro" id="IPR014746">
    <property type="entry name" value="Gln_synth/guanido_kin_cat_dom"/>
</dbReference>
<sequence length="455" mass="50471">MVMDTRDVIQQTQAAKIRLVRFLYCDNGGIIRGKATHAQKLANRMREGIGQTLAMQAFTGVETLATVEGMGPVGEFRLQPDPETFVVLPYVLNTASMLCDMVRLDGVPWEACPRSFLKRMIARLAEHNMRAEIGVEHEFYLARDVEGQYAPADYSACYSSIGMDEQSMVVDSILAALEAQGFAVELFHTELGPSQQELSLSHTDALRAADQVLRVRETVRGVARLFKLYASFAPKPFLDQGGNGAHIHLSLWGTDKHERAQQNLFYDAQQPGSLSQTGLYFIGGVLRHLHALVAITCASPNSYRRLLPHFWSSAYDAYGFDNREGAIRVPSLFRGREAESSNLELKSADHSGNPYLSIGALIAAGLDGIVNKIKPGEAQAIDPGNYSDEERERFGIHRLPTTLDDALDALEQDRVLLDALGPLLATSYIAVKREEASFFLEKSPEEEAVQHFYKY</sequence>
<dbReference type="InterPro" id="IPR008146">
    <property type="entry name" value="Gln_synth_cat_dom"/>
</dbReference>
<dbReference type="PANTHER" id="PTHR43785">
    <property type="entry name" value="GAMMA-GLUTAMYLPUTRESCINE SYNTHETASE"/>
    <property type="match status" value="1"/>
</dbReference>